<organism evidence="2">
    <name type="scientific">Clostridium botulinum B str. Osaka05</name>
    <dbReference type="NCBI Taxonomy" id="1407017"/>
    <lineage>
        <taxon>Bacteria</taxon>
        <taxon>Bacillati</taxon>
        <taxon>Bacillota</taxon>
        <taxon>Clostridia</taxon>
        <taxon>Eubacteriales</taxon>
        <taxon>Clostridiaceae</taxon>
        <taxon>Clostridium</taxon>
    </lineage>
</organism>
<keyword evidence="1" id="KW-0812">Transmembrane</keyword>
<proteinExistence type="predicted"/>
<name>A0A060N993_CLOBO</name>
<evidence type="ECO:0000256" key="1">
    <source>
        <dbReference type="SAM" id="Phobius"/>
    </source>
</evidence>
<sequence length="47" mass="5515">MNVVFYLLVFLIGIIAFVFLIPICSKLLDLIKKILNKIFRNDEEESK</sequence>
<keyword evidence="1" id="KW-1133">Transmembrane helix</keyword>
<feature type="transmembrane region" description="Helical" evidence="1">
    <location>
        <begin position="6"/>
        <end position="28"/>
    </location>
</feature>
<dbReference type="Proteomes" id="UP000054164">
    <property type="component" value="Unassembled WGS sequence"/>
</dbReference>
<reference evidence="2" key="1">
    <citation type="submission" date="2013-10" db="EMBL/GenBank/DDBJ databases">
        <title>Draft genome sequence of Clostridium botulinum type B strain Osaka05.</title>
        <authorList>
            <person name="Sakaguchi Y."/>
            <person name="Hosomi K."/>
            <person name="Uchiyama J."/>
            <person name="Ogura Y."/>
            <person name="Sakaguchi M."/>
            <person name="Kohda T."/>
            <person name="Mukamoto M."/>
            <person name="Misawa N."/>
            <person name="Matsuzaki S."/>
            <person name="Hayashi T."/>
            <person name="Kozaki S."/>
        </authorList>
    </citation>
    <scope>NUCLEOTIDE SEQUENCE</scope>
    <source>
        <strain evidence="2">Osaka05</strain>
    </source>
</reference>
<keyword evidence="1" id="KW-0472">Membrane</keyword>
<dbReference type="RefSeq" id="WP_195745643.1">
    <property type="nucleotide sequence ID" value="NZ_BA000059.1"/>
</dbReference>
<dbReference type="AlphaFoldDB" id="A0A060N993"/>
<protein>
    <submittedName>
        <fullName evidence="2">Uncharacterized protein</fullName>
    </submittedName>
</protein>
<accession>A0A060N993</accession>
<evidence type="ECO:0000313" key="2">
    <source>
        <dbReference type="EMBL" id="BAO05253.1"/>
    </source>
</evidence>
<dbReference type="EMBL" id="BA000059">
    <property type="protein sequence ID" value="BAO05253.1"/>
    <property type="molecule type" value="Genomic_DNA"/>
</dbReference>
<dbReference type="HOGENOM" id="CLU_3166305_0_0_9"/>
<gene>
    <name evidence="2" type="ORF">CBO05P2_228</name>
</gene>